<dbReference type="PANTHER" id="PTHR33420">
    <property type="entry name" value="FIMBRIAL SUBUNIT ELFA-RELATED"/>
    <property type="match status" value="1"/>
</dbReference>
<evidence type="ECO:0000313" key="4">
    <source>
        <dbReference type="Proteomes" id="UP000509421"/>
    </source>
</evidence>
<dbReference type="EMBL" id="CP056117">
    <property type="protein sequence ID" value="QKZ98803.1"/>
    <property type="molecule type" value="Genomic_DNA"/>
</dbReference>
<dbReference type="InterPro" id="IPR000259">
    <property type="entry name" value="Adhesion_dom_fimbrial"/>
</dbReference>
<proteinExistence type="predicted"/>
<dbReference type="Proteomes" id="UP000509421">
    <property type="component" value="Chromosome"/>
</dbReference>
<dbReference type="RefSeq" id="WP_176610098.1">
    <property type="nucleotide sequence ID" value="NZ_CP056117.1"/>
</dbReference>
<dbReference type="InterPro" id="IPR050263">
    <property type="entry name" value="Bact_Fimbrial_Adh_Pro"/>
</dbReference>
<dbReference type="Pfam" id="PF00419">
    <property type="entry name" value="Fimbrial"/>
    <property type="match status" value="1"/>
</dbReference>
<dbReference type="InterPro" id="IPR036937">
    <property type="entry name" value="Adhesion_dom_fimbrial_sf"/>
</dbReference>
<feature type="signal peptide" evidence="1">
    <location>
        <begin position="1"/>
        <end position="21"/>
    </location>
</feature>
<gene>
    <name evidence="3" type="ORF">HWQ14_14530</name>
</gene>
<keyword evidence="1" id="KW-0732">Signal</keyword>
<evidence type="ECO:0000256" key="1">
    <source>
        <dbReference type="SAM" id="SignalP"/>
    </source>
</evidence>
<dbReference type="AlphaFoldDB" id="A0A7H8UG82"/>
<protein>
    <submittedName>
        <fullName evidence="3">Fimbrial protein</fullName>
    </submittedName>
</protein>
<dbReference type="InterPro" id="IPR008966">
    <property type="entry name" value="Adhesion_dom_sf"/>
</dbReference>
<dbReference type="GO" id="GO:0043709">
    <property type="term" value="P:cell adhesion involved in single-species biofilm formation"/>
    <property type="evidence" value="ECO:0007669"/>
    <property type="project" value="TreeGrafter"/>
</dbReference>
<feature type="domain" description="Fimbrial-type adhesion" evidence="2">
    <location>
        <begin position="30"/>
        <end position="164"/>
    </location>
</feature>
<dbReference type="PANTHER" id="PTHR33420:SF34">
    <property type="entry name" value="MINOR FIMBRIAL SUBUNIT"/>
    <property type="match status" value="1"/>
</dbReference>
<organism evidence="3 4">
    <name type="scientific">Enterobacter cloacae</name>
    <dbReference type="NCBI Taxonomy" id="550"/>
    <lineage>
        <taxon>Bacteria</taxon>
        <taxon>Pseudomonadati</taxon>
        <taxon>Pseudomonadota</taxon>
        <taxon>Gammaproteobacteria</taxon>
        <taxon>Enterobacterales</taxon>
        <taxon>Enterobacteriaceae</taxon>
        <taxon>Enterobacter</taxon>
        <taxon>Enterobacter cloacae complex</taxon>
    </lineage>
</organism>
<name>A0A7H8UG82_ENTCL</name>
<accession>A0A7H8UG82</accession>
<evidence type="ECO:0000259" key="2">
    <source>
        <dbReference type="Pfam" id="PF00419"/>
    </source>
</evidence>
<feature type="chain" id="PRO_5028844542" evidence="1">
    <location>
        <begin position="22"/>
        <end position="165"/>
    </location>
</feature>
<dbReference type="Gene3D" id="2.60.40.1090">
    <property type="entry name" value="Fimbrial-type adhesion domain"/>
    <property type="match status" value="1"/>
</dbReference>
<dbReference type="GO" id="GO:0009289">
    <property type="term" value="C:pilus"/>
    <property type="evidence" value="ECO:0007669"/>
    <property type="project" value="InterPro"/>
</dbReference>
<reference evidence="3 4" key="1">
    <citation type="submission" date="2020-06" db="EMBL/GenBank/DDBJ databases">
        <title>Long-read sequencing of DSM26481-BlokeschLab.</title>
        <authorList>
            <person name="Blokesch M."/>
        </authorList>
    </citation>
    <scope>NUCLEOTIDE SEQUENCE [LARGE SCALE GENOMIC DNA]</scope>
    <source>
        <strain evidence="3 4">DSM 26481</strain>
    </source>
</reference>
<dbReference type="SUPFAM" id="SSF49401">
    <property type="entry name" value="Bacterial adhesins"/>
    <property type="match status" value="1"/>
</dbReference>
<evidence type="ECO:0000313" key="3">
    <source>
        <dbReference type="EMBL" id="QKZ98803.1"/>
    </source>
</evidence>
<sequence length="165" mass="17096">MKCLSRGASALMMVAAAGATAGPGSSNVDIAISGEVIATASCTFSSNEPIKVEFGDVYINEIVGTAYRQAIPYQVSCQGDPDGKTVQLQVSGTPAGGDTSRLQTDANGLTIKLQNGSATLPLNHWIDFDSSSPPSLYAVLEKESGARFQDGQAFNATATLKVAYN</sequence>